<keyword evidence="6" id="KW-0999">Mitochondrion inner membrane</keyword>
<sequence length="461" mass="50872">MQREPTDAPKDADAIRQSTSILIEDPRYRIKPMQQVISALIGGLITTFVGEFFFIHIGSRFSTWPMIAVTPLEVVKTRVQTQQTQQQNTSRKPLVVSKLCYVFHNGLMTHVCKSKTGKCVPKLVQGEAANLRPLRGAMDAFVKILCSNGVTGLWSGLSPTLVSALPSTIIYFLTYEYLKQSFTHLYRLWQPPPPPPHAEESPTLRKTNNVLPITTPPTPSIVPMASGICARTVVVTAITPLEMVRIKMQSGYITYTELWIVIRSLIKSHGILGLWRGWPPTVMRDAPFSGTYWAAYESMKRVCNVTEPSFLFSFVTGAAAGAVSVCPFNNNFAAFFLTSFVLQLATLVTMPFDLVTTHTQIELGQDVLYSDAAGHGKGGGTTSASASASAASPTVAKQSVISRISRIYRQQGVRGLYVGVLPRMLRVVPACAIMISAFEYSKSFFFHHNLDLQEASYRRAH</sequence>
<evidence type="ECO:0000313" key="14">
    <source>
        <dbReference type="RefSeq" id="XP_051864284.1"/>
    </source>
</evidence>
<dbReference type="Pfam" id="PF00153">
    <property type="entry name" value="Mito_carr"/>
    <property type="match status" value="3"/>
</dbReference>
<dbReference type="SUPFAM" id="SSF103506">
    <property type="entry name" value="Mitochondrial carrier"/>
    <property type="match status" value="1"/>
</dbReference>
<dbReference type="Gene3D" id="1.50.40.10">
    <property type="entry name" value="Mitochondrial carrier domain"/>
    <property type="match status" value="2"/>
</dbReference>
<dbReference type="InterPro" id="IPR018108">
    <property type="entry name" value="MCP_transmembrane"/>
</dbReference>
<dbReference type="GO" id="GO:1990542">
    <property type="term" value="P:mitochondrial transmembrane transport"/>
    <property type="evidence" value="ECO:0007669"/>
    <property type="project" value="InterPro"/>
</dbReference>
<evidence type="ECO:0000256" key="9">
    <source>
        <dbReference type="ARBA" id="ARBA00023136"/>
    </source>
</evidence>
<evidence type="ECO:0000256" key="6">
    <source>
        <dbReference type="ARBA" id="ARBA00022792"/>
    </source>
</evidence>
<evidence type="ECO:0000256" key="12">
    <source>
        <dbReference type="SAM" id="Phobius"/>
    </source>
</evidence>
<evidence type="ECO:0000256" key="7">
    <source>
        <dbReference type="ARBA" id="ARBA00022989"/>
    </source>
</evidence>
<dbReference type="InterPro" id="IPR045315">
    <property type="entry name" value="Mtm1-like"/>
</dbReference>
<name>A0A9C6WJ50_DROAB</name>
<evidence type="ECO:0000256" key="11">
    <source>
        <dbReference type="RuleBase" id="RU000488"/>
    </source>
</evidence>
<keyword evidence="5" id="KW-0677">Repeat</keyword>
<dbReference type="PANTHER" id="PTHR45760:SF2">
    <property type="entry name" value="FI19922P1-RELATED"/>
    <property type="match status" value="1"/>
</dbReference>
<reference evidence="14" key="1">
    <citation type="submission" date="2025-08" db="UniProtKB">
        <authorList>
            <consortium name="RefSeq"/>
        </authorList>
    </citation>
    <scope>IDENTIFICATION</scope>
    <source>
        <strain evidence="14">15112-1751.03</strain>
        <tissue evidence="14">Whole Adult</tissue>
    </source>
</reference>
<comment type="similarity">
    <text evidence="2 11">Belongs to the mitochondrial carrier (TC 2.A.29) family.</text>
</comment>
<evidence type="ECO:0000313" key="13">
    <source>
        <dbReference type="Proteomes" id="UP000515160"/>
    </source>
</evidence>
<evidence type="ECO:0000256" key="1">
    <source>
        <dbReference type="ARBA" id="ARBA00004448"/>
    </source>
</evidence>
<keyword evidence="13" id="KW-1185">Reference proteome</keyword>
<dbReference type="RefSeq" id="XP_051864284.1">
    <property type="nucleotide sequence ID" value="XM_052008324.1"/>
</dbReference>
<keyword evidence="9 10" id="KW-0472">Membrane</keyword>
<dbReference type="GO" id="GO:0005743">
    <property type="term" value="C:mitochondrial inner membrane"/>
    <property type="evidence" value="ECO:0007669"/>
    <property type="project" value="UniProtKB-SubCell"/>
</dbReference>
<protein>
    <submittedName>
        <fullName evidence="14">Probable mitochondrial glutathione transporter SLC25A40 isoform X1</fullName>
    </submittedName>
</protein>
<dbReference type="Proteomes" id="UP000515160">
    <property type="component" value="Chromosome X"/>
</dbReference>
<evidence type="ECO:0000256" key="4">
    <source>
        <dbReference type="ARBA" id="ARBA00022692"/>
    </source>
</evidence>
<evidence type="ECO:0000256" key="5">
    <source>
        <dbReference type="ARBA" id="ARBA00022737"/>
    </source>
</evidence>
<dbReference type="PROSITE" id="PS50920">
    <property type="entry name" value="SOLCAR"/>
    <property type="match status" value="3"/>
</dbReference>
<evidence type="ECO:0000256" key="3">
    <source>
        <dbReference type="ARBA" id="ARBA00022448"/>
    </source>
</evidence>
<feature type="repeat" description="Solcar" evidence="10">
    <location>
        <begin position="34"/>
        <end position="181"/>
    </location>
</feature>
<proteinExistence type="inferred from homology"/>
<organism evidence="13 14">
    <name type="scientific">Drosophila albomicans</name>
    <name type="common">Fruit fly</name>
    <dbReference type="NCBI Taxonomy" id="7291"/>
    <lineage>
        <taxon>Eukaryota</taxon>
        <taxon>Metazoa</taxon>
        <taxon>Ecdysozoa</taxon>
        <taxon>Arthropoda</taxon>
        <taxon>Hexapoda</taxon>
        <taxon>Insecta</taxon>
        <taxon>Pterygota</taxon>
        <taxon>Neoptera</taxon>
        <taxon>Endopterygota</taxon>
        <taxon>Diptera</taxon>
        <taxon>Brachycera</taxon>
        <taxon>Muscomorpha</taxon>
        <taxon>Ephydroidea</taxon>
        <taxon>Drosophilidae</taxon>
        <taxon>Drosophila</taxon>
    </lineage>
</organism>
<keyword evidence="8" id="KW-0496">Mitochondrion</keyword>
<feature type="transmembrane region" description="Helical" evidence="12">
    <location>
        <begin position="36"/>
        <end position="57"/>
    </location>
</feature>
<feature type="repeat" description="Solcar" evidence="10">
    <location>
        <begin position="308"/>
        <end position="444"/>
    </location>
</feature>
<dbReference type="GeneID" id="117578179"/>
<keyword evidence="7 12" id="KW-1133">Transmembrane helix</keyword>
<dbReference type="OrthoDB" id="1747031at2759"/>
<keyword evidence="4 10" id="KW-0812">Transmembrane</keyword>
<dbReference type="PANTHER" id="PTHR45760">
    <property type="entry name" value="FI19922P1-RELATED"/>
    <property type="match status" value="1"/>
</dbReference>
<evidence type="ECO:0000256" key="8">
    <source>
        <dbReference type="ARBA" id="ARBA00023128"/>
    </source>
</evidence>
<keyword evidence="3 11" id="KW-0813">Transport</keyword>
<evidence type="ECO:0000256" key="10">
    <source>
        <dbReference type="PROSITE-ProRule" id="PRU00282"/>
    </source>
</evidence>
<dbReference type="AlphaFoldDB" id="A0A9C6WJ50"/>
<evidence type="ECO:0000256" key="2">
    <source>
        <dbReference type="ARBA" id="ARBA00006375"/>
    </source>
</evidence>
<feature type="repeat" description="Solcar" evidence="10">
    <location>
        <begin position="218"/>
        <end position="302"/>
    </location>
</feature>
<gene>
    <name evidence="14" type="primary">LOC117578179</name>
</gene>
<comment type="subcellular location">
    <subcellularLocation>
        <location evidence="1">Mitochondrion inner membrane</location>
        <topology evidence="1">Multi-pass membrane protein</topology>
    </subcellularLocation>
</comment>
<accession>A0A9C6WJ50</accession>
<dbReference type="InterPro" id="IPR023395">
    <property type="entry name" value="MCP_dom_sf"/>
</dbReference>